<gene>
    <name evidence="4" type="ORF">Cpir12675_003061</name>
</gene>
<feature type="region of interest" description="Disordered" evidence="1">
    <location>
        <begin position="1023"/>
        <end position="1066"/>
    </location>
</feature>
<dbReference type="InterPro" id="IPR011249">
    <property type="entry name" value="Metalloenz_LuxS/M16"/>
</dbReference>
<feature type="domain" description="Peptidase M16 N-terminal" evidence="2">
    <location>
        <begin position="64"/>
        <end position="144"/>
    </location>
</feature>
<dbReference type="Pfam" id="PF05193">
    <property type="entry name" value="Peptidase_M16_C"/>
    <property type="match status" value="1"/>
</dbReference>
<comment type="caution">
    <text evidence="4">The sequence shown here is derived from an EMBL/GenBank/DDBJ whole genome shotgun (WGS) entry which is preliminary data.</text>
</comment>
<evidence type="ECO:0000256" key="1">
    <source>
        <dbReference type="SAM" id="MobiDB-lite"/>
    </source>
</evidence>
<keyword evidence="5" id="KW-1185">Reference proteome</keyword>
<dbReference type="InterPro" id="IPR011765">
    <property type="entry name" value="Pept_M16_N"/>
</dbReference>
<dbReference type="Pfam" id="PF00675">
    <property type="entry name" value="Peptidase_M16"/>
    <property type="match status" value="1"/>
</dbReference>
<sequence length="1066" mass="120117">MTTSTSPEVKLPPQWKLVERFDIDYVKSSISLYRSERSGMSVIVNDRVGPKVHGEFVVATEIFDHSGAPHTLEHLIFLGSRSYPFKGLLDTLAGRAYSTTNAYTAVDRTVYTLETAGWQGFAQILPIYLEHVILPTITDEGCITEVWHINGEANDSGVVYSEMQALEFQSNELIDQAQRRLMYDKNIGYRYETGGMPEELRLLSNDRIRQFHRDMYQPRNLCLVICGTVDHSNMLQILDDFEKTIEKDIPSLQTPFKRPWVDSEQPQSFKESISTFVEFPEKDESTGEIDITWLGPSCNDTVAMVALNIVFSYLCGSSASIIENQLVEKEQLSSSCDMWTEDRLKTVISFRASGVTTGKLDETESRIFALLNSVVEKPLDMAYLHSRLHFEKRSSIYSTEEVVDALAEPIVLDFVYGARDGSTLKGLKSLNAYDEALAWSEEQWCQFIKKWLIDNKHVSIKAIPSAELVQKIKTEEKERIAKRKKDLGEEELKRLAKLVEDAQKKNNLPVPPEVVNKFPVPDTESIKLIKSDTARLGPARKLGLLKNNAQAKLDKLAKSVDDPNAPFFQFEQVPSNFVHIYMHFSTSNVPYELKPLLRLFRHNFFNTPIMRDGKKIDFEQVVNELENDTIRYSMKSAQSLSDPEGTRLSFAVETGKYSTAIRWIQAFMFESVFDKDRLLATLSKILADLPEQKRDGYSMTSEVSQAIHLKTDSAQHAGRLLVQKVYYRRLKKYLIAEPEKVIGWLETLRKAMFKWSTTRIMVIGDLAKIENSVGAWDVLTGLKRAGNEELVKIEPPHTTRSEEGINPGKFGAVIVPMPTLDNSYGYCTSAGFTEWTDPRLPAAYVAVSYLEAVEGPLWNAVRGKGLAYGCGFSRDIESGTSKFYVYRSPDVTKALMAAYAAIKNIANGTDPVTSFQMEGAISQLVHQWVGEQSTMTAAAINNFTLGVMQGLPDDWTQSMLAKVRAVSPEDMCRAMTEILMPLFEPGKSNIVITCNPNLTDTLNASLTKAGFATRVQTLDEFQDDYGLKALDPEDDEEEEEEDEDDEEDDDDEEDGSDWTVSGDDSD</sequence>
<reference evidence="4 5" key="1">
    <citation type="journal article" date="2024" name="IMA Fungus">
        <title>IMA Genome - F19 : A genome assembly and annotation guide to empower mycologists, including annotated draft genome sequences of Ceratocystis pirilliformis, Diaporthe australafricana, Fusarium ophioides, Paecilomyces lecythidis, and Sporothrix stenoceras.</title>
        <authorList>
            <person name="Aylward J."/>
            <person name="Wilson A.M."/>
            <person name="Visagie C.M."/>
            <person name="Spraker J."/>
            <person name="Barnes I."/>
            <person name="Buitendag C."/>
            <person name="Ceriani C."/>
            <person name="Del Mar Angel L."/>
            <person name="du Plessis D."/>
            <person name="Fuchs T."/>
            <person name="Gasser K."/>
            <person name="Kramer D."/>
            <person name="Li W."/>
            <person name="Munsamy K."/>
            <person name="Piso A."/>
            <person name="Price J.L."/>
            <person name="Sonnekus B."/>
            <person name="Thomas C."/>
            <person name="van der Nest A."/>
            <person name="van Dijk A."/>
            <person name="van Heerden A."/>
            <person name="van Vuuren N."/>
            <person name="Yilmaz N."/>
            <person name="Duong T.A."/>
            <person name="van der Merwe N.A."/>
            <person name="Wingfield M.J."/>
            <person name="Wingfield B.D."/>
        </authorList>
    </citation>
    <scope>NUCLEOTIDE SEQUENCE [LARGE SCALE GENOMIC DNA]</scope>
    <source>
        <strain evidence="4 5">CMW 12675</strain>
    </source>
</reference>
<feature type="compositionally biased region" description="Acidic residues" evidence="1">
    <location>
        <begin position="1032"/>
        <end position="1056"/>
    </location>
</feature>
<dbReference type="Gene3D" id="3.30.830.10">
    <property type="entry name" value="Metalloenzyme, LuxS/M16 peptidase-like"/>
    <property type="match status" value="4"/>
</dbReference>
<protein>
    <recommendedName>
        <fullName evidence="6">Zinc metalloprotease</fullName>
    </recommendedName>
</protein>
<evidence type="ECO:0008006" key="6">
    <source>
        <dbReference type="Google" id="ProtNLM"/>
    </source>
</evidence>
<dbReference type="SUPFAM" id="SSF63411">
    <property type="entry name" value="LuxS/MPP-like metallohydrolase"/>
    <property type="match status" value="4"/>
</dbReference>
<organism evidence="4 5">
    <name type="scientific">Ceratocystis pirilliformis</name>
    <dbReference type="NCBI Taxonomy" id="259994"/>
    <lineage>
        <taxon>Eukaryota</taxon>
        <taxon>Fungi</taxon>
        <taxon>Dikarya</taxon>
        <taxon>Ascomycota</taxon>
        <taxon>Pezizomycotina</taxon>
        <taxon>Sordariomycetes</taxon>
        <taxon>Hypocreomycetidae</taxon>
        <taxon>Microascales</taxon>
        <taxon>Ceratocystidaceae</taxon>
        <taxon>Ceratocystis</taxon>
    </lineage>
</organism>
<accession>A0ABR3Z7I2</accession>
<evidence type="ECO:0000313" key="4">
    <source>
        <dbReference type="EMBL" id="KAL1895783.1"/>
    </source>
</evidence>
<evidence type="ECO:0000313" key="5">
    <source>
        <dbReference type="Proteomes" id="UP001583280"/>
    </source>
</evidence>
<dbReference type="PANTHER" id="PTHR43016:SF16">
    <property type="entry name" value="METALLOPROTEASE, PUTATIVE (AFU_ORTHOLOGUE AFUA_4G07610)-RELATED"/>
    <property type="match status" value="1"/>
</dbReference>
<name>A0ABR3Z7I2_9PEZI</name>
<dbReference type="EMBL" id="JAWDJO010000067">
    <property type="protein sequence ID" value="KAL1895783.1"/>
    <property type="molecule type" value="Genomic_DNA"/>
</dbReference>
<evidence type="ECO:0000259" key="2">
    <source>
        <dbReference type="Pfam" id="PF00675"/>
    </source>
</evidence>
<dbReference type="PANTHER" id="PTHR43016">
    <property type="entry name" value="PRESEQUENCE PROTEASE"/>
    <property type="match status" value="1"/>
</dbReference>
<evidence type="ECO:0000259" key="3">
    <source>
        <dbReference type="Pfam" id="PF05193"/>
    </source>
</evidence>
<dbReference type="InterPro" id="IPR007863">
    <property type="entry name" value="Peptidase_M16_C"/>
</dbReference>
<dbReference type="Proteomes" id="UP001583280">
    <property type="component" value="Unassembled WGS sequence"/>
</dbReference>
<proteinExistence type="predicted"/>
<feature type="domain" description="Peptidase M16 C-terminal" evidence="3">
    <location>
        <begin position="204"/>
        <end position="384"/>
    </location>
</feature>